<keyword evidence="3" id="KW-1185">Reference proteome</keyword>
<dbReference type="AlphaFoldDB" id="L8WZB2"/>
<accession>L8WZB2</accession>
<protein>
    <submittedName>
        <fullName evidence="2">Uncharacterized protein</fullName>
    </submittedName>
</protein>
<comment type="caution">
    <text evidence="2">The sequence shown here is derived from an EMBL/GenBank/DDBJ whole genome shotgun (WGS) entry which is preliminary data.</text>
</comment>
<dbReference type="EMBL" id="AFRT01000925">
    <property type="protein sequence ID" value="ELU42118.1"/>
    <property type="molecule type" value="Genomic_DNA"/>
</dbReference>
<dbReference type="HOGENOM" id="CLU_1696702_0_0_1"/>
<proteinExistence type="predicted"/>
<reference evidence="2 3" key="1">
    <citation type="journal article" date="2013" name="Nat. Commun.">
        <title>The evolution and pathogenic mechanisms of the rice sheath blight pathogen.</title>
        <authorList>
            <person name="Zheng A."/>
            <person name="Lin R."/>
            <person name="Xu L."/>
            <person name="Qin P."/>
            <person name="Tang C."/>
            <person name="Ai P."/>
            <person name="Zhang D."/>
            <person name="Liu Y."/>
            <person name="Sun Z."/>
            <person name="Feng H."/>
            <person name="Wang Y."/>
            <person name="Chen Y."/>
            <person name="Liang X."/>
            <person name="Fu R."/>
            <person name="Li Q."/>
            <person name="Zhang J."/>
            <person name="Yu X."/>
            <person name="Xie Z."/>
            <person name="Ding L."/>
            <person name="Guan P."/>
            <person name="Tang J."/>
            <person name="Liang Y."/>
            <person name="Wang S."/>
            <person name="Deng Q."/>
            <person name="Li S."/>
            <person name="Zhu J."/>
            <person name="Wang L."/>
            <person name="Liu H."/>
            <person name="Li P."/>
        </authorList>
    </citation>
    <scope>NUCLEOTIDE SEQUENCE [LARGE SCALE GENOMIC DNA]</scope>
    <source>
        <strain evidence="3">AG-1 IA</strain>
    </source>
</reference>
<sequence>MNHSSSSSSSSSIALPLNPCRPACKFPLRPANVAGATSEITSVVGGWLTAGGRPKLFCNGDNRVGRFWVFTRSPLDDPSLVLCPNPPKNSSSSVQSSSSSGLSDGRPVNTSRRPALGGSLSRALPVGLDIEDEGPDQPGGSIPHDFFQVDLAILE</sequence>
<name>L8WZB2_THACA</name>
<gene>
    <name evidence="2" type="ORF">AG1IA_03851</name>
</gene>
<evidence type="ECO:0000313" key="3">
    <source>
        <dbReference type="Proteomes" id="UP000011668"/>
    </source>
</evidence>
<feature type="compositionally biased region" description="Low complexity" evidence="1">
    <location>
        <begin position="90"/>
        <end position="103"/>
    </location>
</feature>
<evidence type="ECO:0000256" key="1">
    <source>
        <dbReference type="SAM" id="MobiDB-lite"/>
    </source>
</evidence>
<evidence type="ECO:0000313" key="2">
    <source>
        <dbReference type="EMBL" id="ELU42118.1"/>
    </source>
</evidence>
<organism evidence="2 3">
    <name type="scientific">Thanatephorus cucumeris (strain AG1-IA)</name>
    <name type="common">Rice sheath blight fungus</name>
    <name type="synonym">Rhizoctonia solani</name>
    <dbReference type="NCBI Taxonomy" id="983506"/>
    <lineage>
        <taxon>Eukaryota</taxon>
        <taxon>Fungi</taxon>
        <taxon>Dikarya</taxon>
        <taxon>Basidiomycota</taxon>
        <taxon>Agaricomycotina</taxon>
        <taxon>Agaricomycetes</taxon>
        <taxon>Cantharellales</taxon>
        <taxon>Ceratobasidiaceae</taxon>
        <taxon>Rhizoctonia</taxon>
        <taxon>Rhizoctonia solani AG-1</taxon>
    </lineage>
</organism>
<dbReference type="Proteomes" id="UP000011668">
    <property type="component" value="Unassembled WGS sequence"/>
</dbReference>
<feature type="region of interest" description="Disordered" evidence="1">
    <location>
        <begin position="80"/>
        <end position="144"/>
    </location>
</feature>